<evidence type="ECO:0000313" key="3">
    <source>
        <dbReference type="Proteomes" id="UP000053237"/>
    </source>
</evidence>
<dbReference type="OrthoDB" id="3219396at2759"/>
<dbReference type="Proteomes" id="UP000053237">
    <property type="component" value="Unassembled WGS sequence"/>
</dbReference>
<accession>A0A024GRL1</accession>
<name>A0A024GRL1_9STRA</name>
<dbReference type="InterPro" id="IPR001810">
    <property type="entry name" value="F-box_dom"/>
</dbReference>
<dbReference type="InParanoid" id="A0A024GRL1"/>
<dbReference type="InterPro" id="IPR036047">
    <property type="entry name" value="F-box-like_dom_sf"/>
</dbReference>
<comment type="caution">
    <text evidence="2">The sequence shown here is derived from an EMBL/GenBank/DDBJ whole genome shotgun (WGS) entry which is preliminary data.</text>
</comment>
<dbReference type="Pfam" id="PF12937">
    <property type="entry name" value="F-box-like"/>
    <property type="match status" value="1"/>
</dbReference>
<evidence type="ECO:0000313" key="2">
    <source>
        <dbReference type="EMBL" id="CCI49365.1"/>
    </source>
</evidence>
<dbReference type="EMBL" id="CAIX01000293">
    <property type="protein sequence ID" value="CCI49365.1"/>
    <property type="molecule type" value="Genomic_DNA"/>
</dbReference>
<organism evidence="2 3">
    <name type="scientific">Albugo candida</name>
    <dbReference type="NCBI Taxonomy" id="65357"/>
    <lineage>
        <taxon>Eukaryota</taxon>
        <taxon>Sar</taxon>
        <taxon>Stramenopiles</taxon>
        <taxon>Oomycota</taxon>
        <taxon>Peronosporomycetes</taxon>
        <taxon>Albuginales</taxon>
        <taxon>Albuginaceae</taxon>
        <taxon>Albugo</taxon>
    </lineage>
</organism>
<proteinExistence type="predicted"/>
<dbReference type="Gene3D" id="1.20.1280.50">
    <property type="match status" value="1"/>
</dbReference>
<keyword evidence="3" id="KW-1185">Reference proteome</keyword>
<reference evidence="2 3" key="1">
    <citation type="submission" date="2012-05" db="EMBL/GenBank/DDBJ databases">
        <title>Recombination and specialization in a pathogen metapopulation.</title>
        <authorList>
            <person name="Gardiner A."/>
            <person name="Kemen E."/>
            <person name="Schultz-Larsen T."/>
            <person name="MacLean D."/>
            <person name="Van Oosterhout C."/>
            <person name="Jones J.D.G."/>
        </authorList>
    </citation>
    <scope>NUCLEOTIDE SEQUENCE [LARGE SCALE GENOMIC DNA]</scope>
    <source>
        <strain evidence="2 3">Ac Nc2</strain>
    </source>
</reference>
<evidence type="ECO:0000259" key="1">
    <source>
        <dbReference type="SMART" id="SM00256"/>
    </source>
</evidence>
<dbReference type="AlphaFoldDB" id="A0A024GRL1"/>
<dbReference type="SUPFAM" id="SSF81383">
    <property type="entry name" value="F-box domain"/>
    <property type="match status" value="1"/>
</dbReference>
<dbReference type="STRING" id="65357.A0A024GRL1"/>
<sequence length="204" mass="24043">MRRDEFSNQNEERSQICTSSDALIVYPSPTYNCPRFQATNLENLLNDGGKSFANLLANDPHLYALYRDYHFSEQHRHSTKQRVYNQHYQKQSLLEVTCEETLATILSFLDGMSLCRSRSVCQLLNELSQNERYWLNLCRMEWSISPTQLHNPPKSYYALYKLTYLSLKRLIRDFMQEQCMSTMQHSFRTSREVAAAIARRMMVA</sequence>
<gene>
    <name evidence="2" type="ORF">BN9_106790</name>
</gene>
<dbReference type="SMART" id="SM00256">
    <property type="entry name" value="FBOX"/>
    <property type="match status" value="1"/>
</dbReference>
<protein>
    <recommendedName>
        <fullName evidence="1">F-box domain-containing protein</fullName>
    </recommendedName>
</protein>
<feature type="domain" description="F-box" evidence="1">
    <location>
        <begin position="97"/>
        <end position="137"/>
    </location>
</feature>